<feature type="region of interest" description="Disordered" evidence="1">
    <location>
        <begin position="343"/>
        <end position="387"/>
    </location>
</feature>
<dbReference type="AlphaFoldDB" id="A0A0E0EXJ1"/>
<keyword evidence="3" id="KW-1185">Reference proteome</keyword>
<reference evidence="2" key="2">
    <citation type="submission" date="2018-05" db="EMBL/GenBank/DDBJ databases">
        <title>OmerRS3 (Oryza meridionalis Reference Sequence Version 3).</title>
        <authorList>
            <person name="Zhang J."/>
            <person name="Kudrna D."/>
            <person name="Lee S."/>
            <person name="Talag J."/>
            <person name="Welchert J."/>
            <person name="Wing R.A."/>
        </authorList>
    </citation>
    <scope>NUCLEOTIDE SEQUENCE [LARGE SCALE GENOMIC DNA]</scope>
    <source>
        <strain evidence="2">cv. OR44</strain>
    </source>
</reference>
<dbReference type="Proteomes" id="UP000008021">
    <property type="component" value="Chromosome 10"/>
</dbReference>
<sequence length="461" mass="46006">MRRATQRVTVARPRFLPGQTRRPAPNGARRRSLPRTSTSAPPSDGMNRSGANAAGSAHTSPSWVMAHMFTIAVVPAGTTMPLASPTSAVASRAQLSSGPGGCALSVSFTTACRTATMSSSVLVGLEGEEDVDEVGIVGGGSGGGVAAEAVVADDTADERLDAGDERGAAAGDVVGVVEVGEPWEVVGPVERAEELEPLAHHALELLGLAGGGGGDVVAPAEHAAHNVVERGSLEVGAEDDGAGGGLLGGDGGQHRRGVGLAPRLVRGDTARGEEYSPLGANPMARANSSSRAERFSGRSANDGCASTSLAVAGHDDTTAGVSPTENAMSSLALGAAASRDIASSARCGRPRESAKMLPNTGSPRGPAMGVAPRRPRPCAHAGPPGDAAQASTAAVAKARRTAAASSAGWAQRVSAPRSAGRAYAHHVASAQEEAVAIAMADTSCLWFCLCGSSSGVGLFGL</sequence>
<evidence type="ECO:0000313" key="3">
    <source>
        <dbReference type="Proteomes" id="UP000008021"/>
    </source>
</evidence>
<name>A0A0E0EXJ1_9ORYZ</name>
<proteinExistence type="predicted"/>
<feature type="region of interest" description="Disordered" evidence="1">
    <location>
        <begin position="270"/>
        <end position="303"/>
    </location>
</feature>
<protein>
    <submittedName>
        <fullName evidence="2">Uncharacterized protein</fullName>
    </submittedName>
</protein>
<organism evidence="2">
    <name type="scientific">Oryza meridionalis</name>
    <dbReference type="NCBI Taxonomy" id="40149"/>
    <lineage>
        <taxon>Eukaryota</taxon>
        <taxon>Viridiplantae</taxon>
        <taxon>Streptophyta</taxon>
        <taxon>Embryophyta</taxon>
        <taxon>Tracheophyta</taxon>
        <taxon>Spermatophyta</taxon>
        <taxon>Magnoliopsida</taxon>
        <taxon>Liliopsida</taxon>
        <taxon>Poales</taxon>
        <taxon>Poaceae</taxon>
        <taxon>BOP clade</taxon>
        <taxon>Oryzoideae</taxon>
        <taxon>Oryzeae</taxon>
        <taxon>Oryzinae</taxon>
        <taxon>Oryza</taxon>
    </lineage>
</organism>
<dbReference type="Gramene" id="OMERI10G06510.1">
    <property type="protein sequence ID" value="OMERI10G06510.1"/>
    <property type="gene ID" value="OMERI10G06510"/>
</dbReference>
<feature type="region of interest" description="Disordered" evidence="1">
    <location>
        <begin position="1"/>
        <end position="58"/>
    </location>
</feature>
<evidence type="ECO:0000313" key="2">
    <source>
        <dbReference type="EnsemblPlants" id="OMERI10G06510.1"/>
    </source>
</evidence>
<dbReference type="EnsemblPlants" id="OMERI10G06510.1">
    <property type="protein sequence ID" value="OMERI10G06510.1"/>
    <property type="gene ID" value="OMERI10G06510"/>
</dbReference>
<accession>A0A0E0EXJ1</accession>
<reference evidence="2" key="1">
    <citation type="submission" date="2015-04" db="UniProtKB">
        <authorList>
            <consortium name="EnsemblPlants"/>
        </authorList>
    </citation>
    <scope>IDENTIFICATION</scope>
</reference>
<evidence type="ECO:0000256" key="1">
    <source>
        <dbReference type="SAM" id="MobiDB-lite"/>
    </source>
</evidence>
<dbReference type="HOGENOM" id="CLU_593658_0_0_1"/>